<dbReference type="STRING" id="326298.Suden_0804"/>
<dbReference type="PROSITE" id="PS50943">
    <property type="entry name" value="HTH_CROC1"/>
    <property type="match status" value="1"/>
</dbReference>
<dbReference type="CDD" id="cd00093">
    <property type="entry name" value="HTH_XRE"/>
    <property type="match status" value="1"/>
</dbReference>
<dbReference type="Proteomes" id="UP000002714">
    <property type="component" value="Chromosome"/>
</dbReference>
<dbReference type="InterPro" id="IPR010744">
    <property type="entry name" value="Phage_CI_N"/>
</dbReference>
<gene>
    <name evidence="2" type="ordered locus">Suden_0804</name>
</gene>
<evidence type="ECO:0000259" key="1">
    <source>
        <dbReference type="PROSITE" id="PS50943"/>
    </source>
</evidence>
<dbReference type="GO" id="GO:0045892">
    <property type="term" value="P:negative regulation of DNA-templated transcription"/>
    <property type="evidence" value="ECO:0007669"/>
    <property type="project" value="InterPro"/>
</dbReference>
<dbReference type="RefSeq" id="WP_011372436.1">
    <property type="nucleotide sequence ID" value="NC_007575.1"/>
</dbReference>
<evidence type="ECO:0000313" key="3">
    <source>
        <dbReference type="Proteomes" id="UP000002714"/>
    </source>
</evidence>
<reference evidence="2 3" key="1">
    <citation type="journal article" date="2008" name="Appl. Environ. Microbiol.">
        <title>Genome of the epsilonproteobacterial chemolithoautotroph Sulfurimonas denitrificans.</title>
        <authorList>
            <person name="Sievert S.M."/>
            <person name="Scott K.M."/>
            <person name="Klotz M.G."/>
            <person name="Chain P.S.G."/>
            <person name="Hauser L.J."/>
            <person name="Hemp J."/>
            <person name="Huegler M."/>
            <person name="Land M."/>
            <person name="Lapidus A."/>
            <person name="Larimer F.W."/>
            <person name="Lucas S."/>
            <person name="Malfatti S.A."/>
            <person name="Meyer F."/>
            <person name="Paulsen I.T."/>
            <person name="Ren Q."/>
            <person name="Simon J."/>
            <person name="Bailey K."/>
            <person name="Diaz E."/>
            <person name="Fitzpatrick K.A."/>
            <person name="Glover B."/>
            <person name="Gwatney N."/>
            <person name="Korajkic A."/>
            <person name="Long A."/>
            <person name="Mobberley J.M."/>
            <person name="Pantry S.N."/>
            <person name="Pazder G."/>
            <person name="Peterson S."/>
            <person name="Quintanilla J.D."/>
            <person name="Sprinkle R."/>
            <person name="Stephens J."/>
            <person name="Thomas P."/>
            <person name="Vaughn R."/>
            <person name="Weber M.J."/>
            <person name="Wooten L.L."/>
        </authorList>
    </citation>
    <scope>NUCLEOTIDE SEQUENCE [LARGE SCALE GENOMIC DNA]</scope>
    <source>
        <strain evidence="3">ATCC 33889 / DSM 1251</strain>
    </source>
</reference>
<evidence type="ECO:0000313" key="2">
    <source>
        <dbReference type="EMBL" id="ABB44083.1"/>
    </source>
</evidence>
<accession>Q30SE8</accession>
<protein>
    <recommendedName>
        <fullName evidence="1">HTH cro/C1-type domain-containing protein</fullName>
    </recommendedName>
</protein>
<feature type="domain" description="HTH cro/C1-type" evidence="1">
    <location>
        <begin position="21"/>
        <end position="62"/>
    </location>
</feature>
<dbReference type="SUPFAM" id="SSF47413">
    <property type="entry name" value="lambda repressor-like DNA-binding domains"/>
    <property type="match status" value="1"/>
</dbReference>
<sequence>MSDFLIVLEKIKLFTNTSSDKDVAEKLGVKPDTLSQWKKRNKIPYSELCVFANLYNVDLNWLLLSDKGTQKISLPDYLIILVNKSYELNRIGLTENLLKFIFESSIKQKLRSYDKSVPFLKYLFWDRYDTLANFRLMMRALKKFKKGDVHNLKIEDSKAVLIDLIKNYQLTIGDRTVYTIRNKDKKNTLKWLEDTFDDLEAYAILMDMELAIKAFDEAKEWLSINLPILKIKGEEV</sequence>
<dbReference type="Gene3D" id="1.10.260.40">
    <property type="entry name" value="lambda repressor-like DNA-binding domains"/>
    <property type="match status" value="1"/>
</dbReference>
<keyword evidence="3" id="KW-1185">Reference proteome</keyword>
<dbReference type="InterPro" id="IPR001387">
    <property type="entry name" value="Cro/C1-type_HTH"/>
</dbReference>
<proteinExistence type="predicted"/>
<dbReference type="Pfam" id="PF07022">
    <property type="entry name" value="Phage_CI_repr"/>
    <property type="match status" value="1"/>
</dbReference>
<dbReference type="AlphaFoldDB" id="Q30SE8"/>
<dbReference type="HOGENOM" id="CLU_1174938_0_0_7"/>
<dbReference type="OrthoDB" id="5324427at2"/>
<dbReference type="InterPro" id="IPR010982">
    <property type="entry name" value="Lambda_DNA-bd_dom_sf"/>
</dbReference>
<dbReference type="EMBL" id="CP000153">
    <property type="protein sequence ID" value="ABB44083.1"/>
    <property type="molecule type" value="Genomic_DNA"/>
</dbReference>
<name>Q30SE8_SULDN</name>
<dbReference type="GO" id="GO:0003677">
    <property type="term" value="F:DNA binding"/>
    <property type="evidence" value="ECO:0007669"/>
    <property type="project" value="InterPro"/>
</dbReference>
<organism evidence="2 3">
    <name type="scientific">Sulfurimonas denitrificans (strain ATCC 33889 / DSM 1251)</name>
    <name type="common">Thiomicrospira denitrificans (strain ATCC 33889 / DSM 1251)</name>
    <dbReference type="NCBI Taxonomy" id="326298"/>
    <lineage>
        <taxon>Bacteria</taxon>
        <taxon>Pseudomonadati</taxon>
        <taxon>Campylobacterota</taxon>
        <taxon>Epsilonproteobacteria</taxon>
        <taxon>Campylobacterales</taxon>
        <taxon>Sulfurimonadaceae</taxon>
        <taxon>Sulfurimonas</taxon>
    </lineage>
</organism>
<dbReference type="KEGG" id="tdn:Suden_0804"/>